<evidence type="ECO:0000256" key="2">
    <source>
        <dbReference type="SAM" id="Phobius"/>
    </source>
</evidence>
<feature type="compositionally biased region" description="Polar residues" evidence="1">
    <location>
        <begin position="38"/>
        <end position="52"/>
    </location>
</feature>
<feature type="transmembrane region" description="Helical" evidence="2">
    <location>
        <begin position="198"/>
        <end position="217"/>
    </location>
</feature>
<dbReference type="InParanoid" id="A0A507B0J0"/>
<dbReference type="AlphaFoldDB" id="A0A507B0J0"/>
<dbReference type="EMBL" id="SKBQ01000005">
    <property type="protein sequence ID" value="TPX10040.1"/>
    <property type="molecule type" value="Genomic_DNA"/>
</dbReference>
<evidence type="ECO:0000313" key="4">
    <source>
        <dbReference type="Proteomes" id="UP000319257"/>
    </source>
</evidence>
<dbReference type="OrthoDB" id="3926976at2759"/>
<keyword evidence="4" id="KW-1185">Reference proteome</keyword>
<feature type="transmembrane region" description="Helical" evidence="2">
    <location>
        <begin position="71"/>
        <end position="96"/>
    </location>
</feature>
<dbReference type="Proteomes" id="UP000319257">
    <property type="component" value="Unassembled WGS sequence"/>
</dbReference>
<feature type="region of interest" description="Disordered" evidence="1">
    <location>
        <begin position="1"/>
        <end position="63"/>
    </location>
</feature>
<keyword evidence="2" id="KW-0472">Membrane</keyword>
<name>A0A507B0J0_9PEZI</name>
<evidence type="ECO:0000313" key="3">
    <source>
        <dbReference type="EMBL" id="TPX10040.1"/>
    </source>
</evidence>
<dbReference type="GeneID" id="41968684"/>
<organism evidence="3 4">
    <name type="scientific">Thyridium curvatum</name>
    <dbReference type="NCBI Taxonomy" id="1093900"/>
    <lineage>
        <taxon>Eukaryota</taxon>
        <taxon>Fungi</taxon>
        <taxon>Dikarya</taxon>
        <taxon>Ascomycota</taxon>
        <taxon>Pezizomycotina</taxon>
        <taxon>Sordariomycetes</taxon>
        <taxon>Sordariomycetidae</taxon>
        <taxon>Thyridiales</taxon>
        <taxon>Thyridiaceae</taxon>
        <taxon>Thyridium</taxon>
    </lineage>
</organism>
<gene>
    <name evidence="3" type="ORF">E0L32_001237</name>
</gene>
<evidence type="ECO:0000256" key="1">
    <source>
        <dbReference type="SAM" id="MobiDB-lite"/>
    </source>
</evidence>
<proteinExistence type="predicted"/>
<sequence>MPIELNNIHVGSDPAPPPYSEAVKSSQPAATDTGAAPASQSTQNNARPGTSNPTPPPKRHRFRLSKRCPKLLSRLPLFLGLFFGIGTATACTYLLVRRVNHLVATAKVDGNPAKWSNQAVQEAYDPCYLGCRDGSCETDVTFAQRACARTGESHLGEACNGKHMWNWQERYPAHCLDAVGAIFRDKALADNKASKSRLMGLTVLILIGAFGVGWLIFHFLRRAIAKRHAARAAARSQRRTVSGRGKGRWRKWSAVLLAVFGRPAQSYPCTQHAPIERRNFANHNNTIRGAVYGALSDCEDSSDCHPDCRTKCHWSFIKFRTVCHWECEDVCVTGTRVTRDARSYVASVMQNVYNCGFREEWYLENGLLTRIANPGIESNHWVTISVDGFNVTSPNVTDPAVVCLYNIGGQ</sequence>
<keyword evidence="2" id="KW-0812">Transmembrane</keyword>
<comment type="caution">
    <text evidence="3">The sequence shown here is derived from an EMBL/GenBank/DDBJ whole genome shotgun (WGS) entry which is preliminary data.</text>
</comment>
<keyword evidence="2" id="KW-1133">Transmembrane helix</keyword>
<accession>A0A507B0J0</accession>
<protein>
    <submittedName>
        <fullName evidence="3">Uncharacterized protein</fullName>
    </submittedName>
</protein>
<dbReference type="RefSeq" id="XP_030991751.1">
    <property type="nucleotide sequence ID" value="XM_031135246.1"/>
</dbReference>
<reference evidence="3 4" key="1">
    <citation type="submission" date="2019-06" db="EMBL/GenBank/DDBJ databases">
        <title>Draft genome sequence of the filamentous fungus Phialemoniopsis curvata isolated from diesel fuel.</title>
        <authorList>
            <person name="Varaljay V.A."/>
            <person name="Lyon W.J."/>
            <person name="Crouch A.L."/>
            <person name="Drake C.E."/>
            <person name="Hollomon J.M."/>
            <person name="Nadeau L.J."/>
            <person name="Nunn H.S."/>
            <person name="Stevenson B.S."/>
            <person name="Bojanowski C.L."/>
            <person name="Crookes-Goodson W.J."/>
        </authorList>
    </citation>
    <scope>NUCLEOTIDE SEQUENCE [LARGE SCALE GENOMIC DNA]</scope>
    <source>
        <strain evidence="3 4">D216</strain>
    </source>
</reference>